<name>A0A1G8VV10_ACTMZ</name>
<feature type="region of interest" description="Disordered" evidence="1">
    <location>
        <begin position="13"/>
        <end position="47"/>
    </location>
</feature>
<evidence type="ECO:0000313" key="2">
    <source>
        <dbReference type="EMBL" id="SDJ69647.1"/>
    </source>
</evidence>
<gene>
    <name evidence="2" type="ORF">SAMN04487820_101338</name>
</gene>
<evidence type="ECO:0000256" key="1">
    <source>
        <dbReference type="SAM" id="MobiDB-lite"/>
    </source>
</evidence>
<dbReference type="Proteomes" id="UP000199213">
    <property type="component" value="Unassembled WGS sequence"/>
</dbReference>
<dbReference type="EMBL" id="FNFM01000001">
    <property type="protein sequence ID" value="SDJ69647.1"/>
    <property type="molecule type" value="Genomic_DNA"/>
</dbReference>
<accession>A0A1G8VV10</accession>
<proteinExistence type="predicted"/>
<protein>
    <submittedName>
        <fullName evidence="2">Uncharacterized protein</fullName>
    </submittedName>
</protein>
<keyword evidence="3" id="KW-1185">Reference proteome</keyword>
<dbReference type="RefSeq" id="WP_176797763.1">
    <property type="nucleotide sequence ID" value="NZ_FNFM01000001.1"/>
</dbReference>
<feature type="compositionally biased region" description="Basic and acidic residues" evidence="1">
    <location>
        <begin position="31"/>
        <end position="47"/>
    </location>
</feature>
<dbReference type="AlphaFoldDB" id="A0A1G8VV10"/>
<sequence>MPELVRDGFAKAALHRPNDKHGNTISGARPGDPHRLDSDGDGIGREG</sequence>
<reference evidence="3" key="1">
    <citation type="submission" date="2016-10" db="EMBL/GenBank/DDBJ databases">
        <authorList>
            <person name="Varghese N."/>
            <person name="Submissions S."/>
        </authorList>
    </citation>
    <scope>NUCLEOTIDE SEQUENCE [LARGE SCALE GENOMIC DNA]</scope>
    <source>
        <strain evidence="3">DSM 45460</strain>
    </source>
</reference>
<organism evidence="2 3">
    <name type="scientific">Actinopolyspora mzabensis</name>
    <dbReference type="NCBI Taxonomy" id="995066"/>
    <lineage>
        <taxon>Bacteria</taxon>
        <taxon>Bacillati</taxon>
        <taxon>Actinomycetota</taxon>
        <taxon>Actinomycetes</taxon>
        <taxon>Actinopolysporales</taxon>
        <taxon>Actinopolysporaceae</taxon>
        <taxon>Actinopolyspora</taxon>
    </lineage>
</organism>
<evidence type="ECO:0000313" key="3">
    <source>
        <dbReference type="Proteomes" id="UP000199213"/>
    </source>
</evidence>